<dbReference type="Proteomes" id="UP000028582">
    <property type="component" value="Unassembled WGS sequence"/>
</dbReference>
<reference evidence="2 3" key="1">
    <citation type="submission" date="2013-11" db="EMBL/GenBank/DDBJ databases">
        <title>The Genome Sequence of Phytophthora parasitica P1976.</title>
        <authorList>
            <consortium name="The Broad Institute Genomics Platform"/>
            <person name="Russ C."/>
            <person name="Tyler B."/>
            <person name="Panabieres F."/>
            <person name="Shan W."/>
            <person name="Tripathy S."/>
            <person name="Grunwald N."/>
            <person name="Machado M."/>
            <person name="Johnson C.S."/>
            <person name="Walker B."/>
            <person name="Young S."/>
            <person name="Zeng Q."/>
            <person name="Gargeya S."/>
            <person name="Fitzgerald M."/>
            <person name="Haas B."/>
            <person name="Abouelleil A."/>
            <person name="Allen A.W."/>
            <person name="Alvarado L."/>
            <person name="Arachchi H.M."/>
            <person name="Berlin A.M."/>
            <person name="Chapman S.B."/>
            <person name="Gainer-Dewar J."/>
            <person name="Goldberg J."/>
            <person name="Griggs A."/>
            <person name="Gujja S."/>
            <person name="Hansen M."/>
            <person name="Howarth C."/>
            <person name="Imamovic A."/>
            <person name="Ireland A."/>
            <person name="Larimer J."/>
            <person name="McCowan C."/>
            <person name="Murphy C."/>
            <person name="Pearson M."/>
            <person name="Poon T.W."/>
            <person name="Priest M."/>
            <person name="Roberts A."/>
            <person name="Saif S."/>
            <person name="Shea T."/>
            <person name="Sisk P."/>
            <person name="Sykes S."/>
            <person name="Wortman J."/>
            <person name="Nusbaum C."/>
            <person name="Birren B."/>
        </authorList>
    </citation>
    <scope>NUCLEOTIDE SEQUENCE [LARGE SCALE GENOMIC DNA]</scope>
    <source>
        <strain evidence="2 3">P1976</strain>
    </source>
</reference>
<protein>
    <recommendedName>
        <fullName evidence="4">Secreted protein</fullName>
    </recommendedName>
</protein>
<dbReference type="EMBL" id="ANJA01002514">
    <property type="protein sequence ID" value="ETO69725.1"/>
    <property type="molecule type" value="Genomic_DNA"/>
</dbReference>
<proteinExistence type="predicted"/>
<keyword evidence="1" id="KW-0732">Signal</keyword>
<feature type="chain" id="PRO_5001753520" description="Secreted protein" evidence="1">
    <location>
        <begin position="29"/>
        <end position="109"/>
    </location>
</feature>
<gene>
    <name evidence="2" type="ORF">F444_13735</name>
</gene>
<evidence type="ECO:0000256" key="1">
    <source>
        <dbReference type="SAM" id="SignalP"/>
    </source>
</evidence>
<evidence type="ECO:0008006" key="4">
    <source>
        <dbReference type="Google" id="ProtNLM"/>
    </source>
</evidence>
<evidence type="ECO:0000313" key="3">
    <source>
        <dbReference type="Proteomes" id="UP000028582"/>
    </source>
</evidence>
<sequence>MAMIKTVVVVKIALITLWPSGQLHSVSSLFLSYTPERGKVPTSSCRARTPWPAAQTILASLYHLVTPLRSYLRSILLLEWIVKRCGGRVAAARIASISSETKEGDCAAR</sequence>
<organism evidence="2 3">
    <name type="scientific">Phytophthora nicotianae P1976</name>
    <dbReference type="NCBI Taxonomy" id="1317066"/>
    <lineage>
        <taxon>Eukaryota</taxon>
        <taxon>Sar</taxon>
        <taxon>Stramenopiles</taxon>
        <taxon>Oomycota</taxon>
        <taxon>Peronosporomycetes</taxon>
        <taxon>Peronosporales</taxon>
        <taxon>Peronosporaceae</taxon>
        <taxon>Phytophthora</taxon>
    </lineage>
</organism>
<feature type="signal peptide" evidence="1">
    <location>
        <begin position="1"/>
        <end position="28"/>
    </location>
</feature>
<comment type="caution">
    <text evidence="2">The sequence shown here is derived from an EMBL/GenBank/DDBJ whole genome shotgun (WGS) entry which is preliminary data.</text>
</comment>
<name>A0A080ZSW4_PHYNI</name>
<dbReference type="AlphaFoldDB" id="A0A080ZSW4"/>
<accession>A0A080ZSW4</accession>
<evidence type="ECO:0000313" key="2">
    <source>
        <dbReference type="EMBL" id="ETO69725.1"/>
    </source>
</evidence>